<dbReference type="AlphaFoldDB" id="A0A0E9U6S9"/>
<evidence type="ECO:0000313" key="1">
    <source>
        <dbReference type="EMBL" id="JAH60673.1"/>
    </source>
</evidence>
<organism evidence="1">
    <name type="scientific">Anguilla anguilla</name>
    <name type="common">European freshwater eel</name>
    <name type="synonym">Muraena anguilla</name>
    <dbReference type="NCBI Taxonomy" id="7936"/>
    <lineage>
        <taxon>Eukaryota</taxon>
        <taxon>Metazoa</taxon>
        <taxon>Chordata</taxon>
        <taxon>Craniata</taxon>
        <taxon>Vertebrata</taxon>
        <taxon>Euteleostomi</taxon>
        <taxon>Actinopterygii</taxon>
        <taxon>Neopterygii</taxon>
        <taxon>Teleostei</taxon>
        <taxon>Anguilliformes</taxon>
        <taxon>Anguillidae</taxon>
        <taxon>Anguilla</taxon>
    </lineage>
</organism>
<reference evidence="1" key="1">
    <citation type="submission" date="2014-11" db="EMBL/GenBank/DDBJ databases">
        <authorList>
            <person name="Amaro Gonzalez C."/>
        </authorList>
    </citation>
    <scope>NUCLEOTIDE SEQUENCE</scope>
</reference>
<protein>
    <submittedName>
        <fullName evidence="1">Uncharacterized protein</fullName>
    </submittedName>
</protein>
<proteinExistence type="predicted"/>
<name>A0A0E9U6S9_ANGAN</name>
<sequence length="57" mass="6847">MIIICCSLRLVSNSLPMAIFFKCFQLLWVETHRIIYFSEIYYKMDTTCRHIVTAGYY</sequence>
<accession>A0A0E9U6S9</accession>
<dbReference type="EMBL" id="GBXM01047904">
    <property type="protein sequence ID" value="JAH60673.1"/>
    <property type="molecule type" value="Transcribed_RNA"/>
</dbReference>
<reference evidence="1" key="2">
    <citation type="journal article" date="2015" name="Fish Shellfish Immunol.">
        <title>Early steps in the European eel (Anguilla anguilla)-Vibrio vulnificus interaction in the gills: Role of the RtxA13 toxin.</title>
        <authorList>
            <person name="Callol A."/>
            <person name="Pajuelo D."/>
            <person name="Ebbesson L."/>
            <person name="Teles M."/>
            <person name="MacKenzie S."/>
            <person name="Amaro C."/>
        </authorList>
    </citation>
    <scope>NUCLEOTIDE SEQUENCE</scope>
</reference>